<name>A0A069SJ19_PHOVU</name>
<organism evidence="1 2">
    <name type="scientific">Phocaeicola vulgatus str. 3975 RP4</name>
    <dbReference type="NCBI Taxonomy" id="1339352"/>
    <lineage>
        <taxon>Bacteria</taxon>
        <taxon>Pseudomonadati</taxon>
        <taxon>Bacteroidota</taxon>
        <taxon>Bacteroidia</taxon>
        <taxon>Bacteroidales</taxon>
        <taxon>Bacteroidaceae</taxon>
        <taxon>Phocaeicola</taxon>
    </lineage>
</organism>
<comment type="caution">
    <text evidence="1">The sequence shown here is derived from an EMBL/GenBank/DDBJ whole genome shotgun (WGS) entry which is preliminary data.</text>
</comment>
<dbReference type="EMBL" id="JNHM01000020">
    <property type="protein sequence ID" value="KDS54662.1"/>
    <property type="molecule type" value="Genomic_DNA"/>
</dbReference>
<protein>
    <submittedName>
        <fullName evidence="1">Uncharacterized protein</fullName>
    </submittedName>
</protein>
<evidence type="ECO:0000313" key="2">
    <source>
        <dbReference type="Proteomes" id="UP000027661"/>
    </source>
</evidence>
<accession>A0A069SJ19</accession>
<sequence>MKMKRQMKKVPIKSIKKLFRINISNFFMRSIISFCATIKAQK</sequence>
<proteinExistence type="predicted"/>
<gene>
    <name evidence="1" type="ORF">M099_1762</name>
</gene>
<reference evidence="1 2" key="1">
    <citation type="submission" date="2014-04" db="EMBL/GenBank/DDBJ databases">
        <authorList>
            <person name="Sears C."/>
            <person name="Carroll K."/>
            <person name="Sack B.R."/>
            <person name="Qadri F."/>
            <person name="Myers L.L."/>
            <person name="Chung G.-T."/>
            <person name="Escheverria P."/>
            <person name="Fraser C.M."/>
            <person name="Sadzewicz L."/>
            <person name="Shefchek K.A."/>
            <person name="Tallon L."/>
            <person name="Das S.P."/>
            <person name="Daugherty S."/>
            <person name="Mongodin E.F."/>
        </authorList>
    </citation>
    <scope>NUCLEOTIDE SEQUENCE [LARGE SCALE GENOMIC DNA]</scope>
    <source>
        <strain evidence="1 2">3975 RP4</strain>
    </source>
</reference>
<dbReference type="AlphaFoldDB" id="A0A069SJ19"/>
<dbReference type="PATRIC" id="fig|1339352.3.peg.1708"/>
<evidence type="ECO:0000313" key="1">
    <source>
        <dbReference type="EMBL" id="KDS54662.1"/>
    </source>
</evidence>
<dbReference type="Proteomes" id="UP000027661">
    <property type="component" value="Unassembled WGS sequence"/>
</dbReference>